<feature type="compositionally biased region" description="Basic and acidic residues" evidence="1">
    <location>
        <begin position="608"/>
        <end position="622"/>
    </location>
</feature>
<feature type="region of interest" description="Disordered" evidence="1">
    <location>
        <begin position="830"/>
        <end position="852"/>
    </location>
</feature>
<feature type="region of interest" description="Disordered" evidence="1">
    <location>
        <begin position="778"/>
        <end position="804"/>
    </location>
</feature>
<protein>
    <submittedName>
        <fullName evidence="2">Uncharacterized protein</fullName>
    </submittedName>
</protein>
<comment type="caution">
    <text evidence="2">The sequence shown here is derived from an EMBL/GenBank/DDBJ whole genome shotgun (WGS) entry which is preliminary data.</text>
</comment>
<gene>
    <name evidence="2" type="ORF">LTR25_003166</name>
</gene>
<feature type="compositionally biased region" description="Basic and acidic residues" evidence="1">
    <location>
        <begin position="778"/>
        <end position="790"/>
    </location>
</feature>
<sequence length="912" mass="103030">MRKRLTAATCVSHQRSPFIWISDALLTDTFTRFCHHKRHGSNVPGPLEAQRRAARRKNTSLAYASHGAPPVDPALVFGGSKDINWWQIPASKEPAKHAAFPRLPTWLFPNNETPQQLQGSEGCRKGISQSTHGGQAEQLAQCSNLSDIRAWLKSGNVNLRHDPATGEAIWRHMLMASFSAEEIAEYVSDPGFHPRGTSFIAQLLPTMLALTWDVYSWRILRDSIAKAAELGFIGIEDLRTILNTITTSDVLSLRKRGHTIINVQRERIYLVRDILQSLERSKVLRMADLGRPFLSELFSKLVNLDVSGLRTALAPVLSELTAWGAMNDAPMVSQFITRYLRNRCQDTPGQDVGGTMAGLLGQAPASFVRMVLLHTTENLVGIARDKPTNTYKYLFHHWNGVLNTLGAARRNIQLTSKDWTVYRSSPGDFNGDQRLLLFAWTNLHLSRHWRRSHSVPDRLRALDLFGRTMTCIISNPNFIEGGFLKRAEAVLKTLALPDKSVLLRELKLIASGMSAPDISSARSHLEERVPYDLSLFLDDTIYKHRSRRHFSEALAELGECLNHNLVEFRTISRRLIQKSEASFEILSRMLECNIPIKAALSTTIRQHRTVEQRARSQSRDHGLPSPSESQNQSTEPEHHVPAAVGYPGKALALVNHLAVSFATTPVTSPRQALRRVYWCFRFLHRYGAPIEPELTKALWHAGVARMAEHGFGEYGTSKVLLRWILWQVKTVEGEDVARRLLWSPAFRAERRAEMEDLAKPSDEVESDDTIFKQEVQDAKVPRQQQHDEAGTRATPQTERWHFPTTKANLSKMLQQPTEEEMTPLLAELSENGSASGSVVDGGSTSPHPDIFAGRSSKLQDLMILQKIRHVKTDETYTKPFWYDKSARKADWETRAQRRSDKGIVDRERRARS</sequence>
<keyword evidence="3" id="KW-1185">Reference proteome</keyword>
<reference evidence="2 3" key="1">
    <citation type="submission" date="2023-06" db="EMBL/GenBank/DDBJ databases">
        <title>Black Yeasts Isolated from many extreme environments.</title>
        <authorList>
            <person name="Coleine C."/>
            <person name="Stajich J.E."/>
            <person name="Selbmann L."/>
        </authorList>
    </citation>
    <scope>NUCLEOTIDE SEQUENCE [LARGE SCALE GENOMIC DNA]</scope>
    <source>
        <strain evidence="2 3">CCFEE 5887</strain>
    </source>
</reference>
<feature type="region of interest" description="Disordered" evidence="1">
    <location>
        <begin position="889"/>
        <end position="912"/>
    </location>
</feature>
<evidence type="ECO:0000256" key="1">
    <source>
        <dbReference type="SAM" id="MobiDB-lite"/>
    </source>
</evidence>
<evidence type="ECO:0000313" key="2">
    <source>
        <dbReference type="EMBL" id="KAK5541389.1"/>
    </source>
</evidence>
<evidence type="ECO:0000313" key="3">
    <source>
        <dbReference type="Proteomes" id="UP001345827"/>
    </source>
</evidence>
<dbReference type="Proteomes" id="UP001345827">
    <property type="component" value="Unassembled WGS sequence"/>
</dbReference>
<dbReference type="EMBL" id="JAXLQG010000004">
    <property type="protein sequence ID" value="KAK5541389.1"/>
    <property type="molecule type" value="Genomic_DNA"/>
</dbReference>
<name>A0AAV9QIU3_9PEZI</name>
<proteinExistence type="predicted"/>
<organism evidence="2 3">
    <name type="scientific">Vermiconidia calcicola</name>
    <dbReference type="NCBI Taxonomy" id="1690605"/>
    <lineage>
        <taxon>Eukaryota</taxon>
        <taxon>Fungi</taxon>
        <taxon>Dikarya</taxon>
        <taxon>Ascomycota</taxon>
        <taxon>Pezizomycotina</taxon>
        <taxon>Dothideomycetes</taxon>
        <taxon>Dothideomycetidae</taxon>
        <taxon>Mycosphaerellales</taxon>
        <taxon>Extremaceae</taxon>
        <taxon>Vermiconidia</taxon>
    </lineage>
</organism>
<dbReference type="AlphaFoldDB" id="A0AAV9QIU3"/>
<feature type="compositionally biased region" description="Low complexity" evidence="1">
    <location>
        <begin position="832"/>
        <end position="845"/>
    </location>
</feature>
<feature type="region of interest" description="Disordered" evidence="1">
    <location>
        <begin position="605"/>
        <end position="641"/>
    </location>
</feature>
<accession>A0AAV9QIU3</accession>
<feature type="region of interest" description="Disordered" evidence="1">
    <location>
        <begin position="38"/>
        <end position="65"/>
    </location>
</feature>